<evidence type="ECO:0000256" key="4">
    <source>
        <dbReference type="ARBA" id="ARBA00022753"/>
    </source>
</evidence>
<keyword evidence="5" id="KW-0653">Protein transport</keyword>
<protein>
    <recommendedName>
        <fullName evidence="10">Snf7-domain-containing protein</fullName>
    </recommendedName>
</protein>
<dbReference type="GO" id="GO:0006900">
    <property type="term" value="P:vesicle budding from membrane"/>
    <property type="evidence" value="ECO:0007669"/>
    <property type="project" value="TreeGrafter"/>
</dbReference>
<evidence type="ECO:0000313" key="9">
    <source>
        <dbReference type="Proteomes" id="UP000070444"/>
    </source>
</evidence>
<dbReference type="GO" id="GO:0005771">
    <property type="term" value="C:multivesicular body"/>
    <property type="evidence" value="ECO:0007669"/>
    <property type="project" value="TreeGrafter"/>
</dbReference>
<comment type="subcellular location">
    <subcellularLocation>
        <location evidence="1">Endosome membrane</location>
    </subcellularLocation>
</comment>
<keyword evidence="9" id="KW-1185">Reference proteome</keyword>
<dbReference type="AlphaFoldDB" id="A0A137P6H1"/>
<dbReference type="PANTHER" id="PTHR22761">
    <property type="entry name" value="CHARGED MULTIVESICULAR BODY PROTEIN"/>
    <property type="match status" value="1"/>
</dbReference>
<dbReference type="Pfam" id="PF03357">
    <property type="entry name" value="Snf7"/>
    <property type="match status" value="1"/>
</dbReference>
<feature type="compositionally biased region" description="Basic and acidic residues" evidence="7">
    <location>
        <begin position="197"/>
        <end position="206"/>
    </location>
</feature>
<evidence type="ECO:0000256" key="5">
    <source>
        <dbReference type="ARBA" id="ARBA00022927"/>
    </source>
</evidence>
<keyword evidence="4" id="KW-0967">Endosome</keyword>
<dbReference type="PANTHER" id="PTHR22761:SF5">
    <property type="entry name" value="CHARGED MULTIVESICULAR BODY PROTEIN 6"/>
    <property type="match status" value="1"/>
</dbReference>
<dbReference type="STRING" id="796925.A0A137P6H1"/>
<organism evidence="8 9">
    <name type="scientific">Conidiobolus coronatus (strain ATCC 28846 / CBS 209.66 / NRRL 28638)</name>
    <name type="common">Delacroixia coronata</name>
    <dbReference type="NCBI Taxonomy" id="796925"/>
    <lineage>
        <taxon>Eukaryota</taxon>
        <taxon>Fungi</taxon>
        <taxon>Fungi incertae sedis</taxon>
        <taxon>Zoopagomycota</taxon>
        <taxon>Entomophthoromycotina</taxon>
        <taxon>Entomophthoromycetes</taxon>
        <taxon>Entomophthorales</taxon>
        <taxon>Ancylistaceae</taxon>
        <taxon>Conidiobolus</taxon>
    </lineage>
</organism>
<sequence length="206" mass="23603">MGNNSSKNKISSKDKVVLDLKIQRDKLKQYSKKIDLVIENETKIAKKLISEGKKDKALLALKKKKYQEKLLDDLGQQLFNLEEMTSTIEFTLVEQQVLEGLKKGNEVLNQLQKETPLDQVEKLMEDTLEAIEYQREIEEILSTSLPIEDQEALLEELEQLQEEENLEINAQLPNVPINELPSKEGIEDDESVEEAETERKPVAIAN</sequence>
<name>A0A137P6H1_CONC2</name>
<dbReference type="GO" id="GO:0043328">
    <property type="term" value="P:protein transport to vacuole involved in ubiquitin-dependent protein catabolic process via the multivesicular body sorting pathway"/>
    <property type="evidence" value="ECO:0007669"/>
    <property type="project" value="EnsemblFungi"/>
</dbReference>
<keyword evidence="3" id="KW-0813">Transport</keyword>
<dbReference type="OMA" id="RAKQPAM"/>
<dbReference type="Proteomes" id="UP000070444">
    <property type="component" value="Unassembled WGS sequence"/>
</dbReference>
<proteinExistence type="inferred from homology"/>
<evidence type="ECO:0000256" key="3">
    <source>
        <dbReference type="ARBA" id="ARBA00022448"/>
    </source>
</evidence>
<evidence type="ECO:0000256" key="2">
    <source>
        <dbReference type="ARBA" id="ARBA00006190"/>
    </source>
</evidence>
<dbReference type="EMBL" id="KQ964498">
    <property type="protein sequence ID" value="KXN70602.1"/>
    <property type="molecule type" value="Genomic_DNA"/>
</dbReference>
<evidence type="ECO:0000256" key="6">
    <source>
        <dbReference type="ARBA" id="ARBA00023136"/>
    </source>
</evidence>
<evidence type="ECO:0008006" key="10">
    <source>
        <dbReference type="Google" id="ProtNLM"/>
    </source>
</evidence>
<dbReference type="Gene3D" id="1.10.287.1060">
    <property type="entry name" value="ESAT-6-like"/>
    <property type="match status" value="1"/>
</dbReference>
<evidence type="ECO:0000256" key="7">
    <source>
        <dbReference type="SAM" id="MobiDB-lite"/>
    </source>
</evidence>
<accession>A0A137P6H1</accession>
<evidence type="ECO:0000313" key="8">
    <source>
        <dbReference type="EMBL" id="KXN70602.1"/>
    </source>
</evidence>
<reference evidence="8 9" key="1">
    <citation type="journal article" date="2015" name="Genome Biol. Evol.">
        <title>Phylogenomic analyses indicate that early fungi evolved digesting cell walls of algal ancestors of land plants.</title>
        <authorList>
            <person name="Chang Y."/>
            <person name="Wang S."/>
            <person name="Sekimoto S."/>
            <person name="Aerts A.L."/>
            <person name="Choi C."/>
            <person name="Clum A."/>
            <person name="LaButti K.M."/>
            <person name="Lindquist E.A."/>
            <person name="Yee Ngan C."/>
            <person name="Ohm R.A."/>
            <person name="Salamov A.A."/>
            <person name="Grigoriev I.V."/>
            <person name="Spatafora J.W."/>
            <person name="Berbee M.L."/>
        </authorList>
    </citation>
    <scope>NUCLEOTIDE SEQUENCE [LARGE SCALE GENOMIC DNA]</scope>
    <source>
        <strain evidence="8 9">NRRL 28638</strain>
    </source>
</reference>
<keyword evidence="6" id="KW-0472">Membrane</keyword>
<dbReference type="GO" id="GO:0000815">
    <property type="term" value="C:ESCRT III complex"/>
    <property type="evidence" value="ECO:0007669"/>
    <property type="project" value="TreeGrafter"/>
</dbReference>
<dbReference type="OrthoDB" id="441172at2759"/>
<dbReference type="InterPro" id="IPR005024">
    <property type="entry name" value="Snf7_fam"/>
</dbReference>
<feature type="compositionally biased region" description="Acidic residues" evidence="7">
    <location>
        <begin position="186"/>
        <end position="196"/>
    </location>
</feature>
<feature type="region of interest" description="Disordered" evidence="7">
    <location>
        <begin position="170"/>
        <end position="206"/>
    </location>
</feature>
<comment type="similarity">
    <text evidence="2">Belongs to the SNF7 family.</text>
</comment>
<evidence type="ECO:0000256" key="1">
    <source>
        <dbReference type="ARBA" id="ARBA00004608"/>
    </source>
</evidence>
<gene>
    <name evidence="8" type="ORF">CONCODRAFT_49547</name>
</gene>